<evidence type="ECO:0000259" key="4">
    <source>
        <dbReference type="PROSITE" id="PS51459"/>
    </source>
</evidence>
<dbReference type="PATRIC" id="fig|1217650.3.peg.738"/>
<feature type="domain" description="Fido" evidence="4">
    <location>
        <begin position="132"/>
        <end position="292"/>
    </location>
</feature>
<dbReference type="InterPro" id="IPR003812">
    <property type="entry name" value="Fido"/>
</dbReference>
<feature type="binding site" evidence="2">
    <location>
        <begin position="227"/>
        <end position="234"/>
    </location>
    <ligand>
        <name>ATP</name>
        <dbReference type="ChEBI" id="CHEBI:30616"/>
    </ligand>
</feature>
<dbReference type="Gene3D" id="1.10.3290.10">
    <property type="entry name" value="Fido-like domain"/>
    <property type="match status" value="1"/>
</dbReference>
<proteinExistence type="predicted"/>
<dbReference type="GeneID" id="69462177"/>
<dbReference type="PROSITE" id="PS51459">
    <property type="entry name" value="FIDO"/>
    <property type="match status" value="1"/>
</dbReference>
<accession>N9EYS4</accession>
<dbReference type="OrthoDB" id="9807853at2"/>
<name>N9EYS4_ACIBZ</name>
<gene>
    <name evidence="5" type="ORF">F938_00768</name>
</gene>
<dbReference type="HOGENOM" id="CLU_047250_2_1_6"/>
<dbReference type="GO" id="GO:0005524">
    <property type="term" value="F:ATP binding"/>
    <property type="evidence" value="ECO:0007669"/>
    <property type="project" value="UniProtKB-KW"/>
</dbReference>
<dbReference type="SUPFAM" id="SSF140931">
    <property type="entry name" value="Fic-like"/>
    <property type="match status" value="1"/>
</dbReference>
<comment type="caution">
    <text evidence="5">The sequence shown here is derived from an EMBL/GenBank/DDBJ whole genome shotgun (WGS) entry which is preliminary data.</text>
</comment>
<organism evidence="5 6">
    <name type="scientific">Acinetobacter bereziniae LMG 1003 = CIP 70.12</name>
    <dbReference type="NCBI Taxonomy" id="981324"/>
    <lineage>
        <taxon>Bacteria</taxon>
        <taxon>Pseudomonadati</taxon>
        <taxon>Pseudomonadota</taxon>
        <taxon>Gammaproteobacteria</taxon>
        <taxon>Moraxellales</taxon>
        <taxon>Moraxellaceae</taxon>
        <taxon>Acinetobacter</taxon>
    </lineage>
</organism>
<keyword evidence="2" id="KW-0547">Nucleotide-binding</keyword>
<feature type="site" description="Important for autoinhibition of adenylyltransferase activity" evidence="3">
    <location>
        <position position="78"/>
    </location>
</feature>
<evidence type="ECO:0000313" key="5">
    <source>
        <dbReference type="EMBL" id="ENW00125.1"/>
    </source>
</evidence>
<reference evidence="5 6" key="1">
    <citation type="submission" date="2013-02" db="EMBL/GenBank/DDBJ databases">
        <title>The Genome Sequence of Acinetobacter bereziniae CIP 70.12.</title>
        <authorList>
            <consortium name="The Broad Institute Genome Sequencing Platform"/>
            <consortium name="The Broad Institute Genome Sequencing Center for Infectious Disease"/>
            <person name="Cerqueira G."/>
            <person name="Feldgarden M."/>
            <person name="Courvalin P."/>
            <person name="Perichon B."/>
            <person name="Grillot-Courvalin C."/>
            <person name="Clermont D."/>
            <person name="Rocha E."/>
            <person name="Yoon E.-J."/>
            <person name="Nemec A."/>
            <person name="Walker B."/>
            <person name="Young S.K."/>
            <person name="Zeng Q."/>
            <person name="Gargeya S."/>
            <person name="Fitzgerald M."/>
            <person name="Haas B."/>
            <person name="Abouelleil A."/>
            <person name="Alvarado L."/>
            <person name="Arachchi H.M."/>
            <person name="Berlin A.M."/>
            <person name="Chapman S.B."/>
            <person name="Dewar J."/>
            <person name="Goldberg J."/>
            <person name="Griggs A."/>
            <person name="Gujja S."/>
            <person name="Hansen M."/>
            <person name="Howarth C."/>
            <person name="Imamovic A."/>
            <person name="Larimer J."/>
            <person name="McCowan C."/>
            <person name="Murphy C."/>
            <person name="Neiman D."/>
            <person name="Pearson M."/>
            <person name="Priest M."/>
            <person name="Roberts A."/>
            <person name="Saif S."/>
            <person name="Shea T."/>
            <person name="Sisk P."/>
            <person name="Sykes S."/>
            <person name="Wortman J."/>
            <person name="Nusbaum C."/>
            <person name="Birren B."/>
        </authorList>
    </citation>
    <scope>NUCLEOTIDE SEQUENCE [LARGE SCALE GENOMIC DNA]</scope>
    <source>
        <strain evidence="5 6">CIP 70.12</strain>
    </source>
</reference>
<dbReference type="InterPro" id="IPR036597">
    <property type="entry name" value="Fido-like_dom_sf"/>
</dbReference>
<evidence type="ECO:0000256" key="3">
    <source>
        <dbReference type="PIRSR" id="PIRSR640198-3"/>
    </source>
</evidence>
<dbReference type="AlphaFoldDB" id="N9EYS4"/>
<evidence type="ECO:0000256" key="1">
    <source>
        <dbReference type="PIRSR" id="PIRSR640198-1"/>
    </source>
</evidence>
<dbReference type="RefSeq" id="WP_005029545.1">
    <property type="nucleotide sequence ID" value="NZ_KB849755.1"/>
</dbReference>
<evidence type="ECO:0000313" key="6">
    <source>
        <dbReference type="Proteomes" id="UP000013251"/>
    </source>
</evidence>
<keyword evidence="2" id="KW-0067">ATP-binding</keyword>
<feature type="active site" evidence="1">
    <location>
        <position position="223"/>
    </location>
</feature>
<sequence>MPDQSKVWLDDTTLRVMTYKSGSFTFQLGFDLEQVTPMLDRVNDAQNRFNKMPSLPQIIDQVQEKVLASSIYSTNTIEGGQFTEQETKEILRLDPKTIQKTEERRLTNLKEAIDWIKQFSQKKLQPKEGQSISLMSVIKLHSLVSQNLEEQHNPAGQFRNNQPNQKTVVGNSEHGGTYRPPKCIEDIEYLIIAWIEWLNSPNVINQPAIIRACLAHYYFELIHPFWDGNGRTGRLIEMLLLEQSGYRFSSSAIWAYYQINIHEYFALFNACRKAADRKESSANQSFIEFVLKGMFETINNLHDQSNGLIGFLLYQTALNDAKFSKRISDRQFNLIQTIMFVTGQTKKFLNQAELYRIPQIQVLYTGKTERTFYRDIARLVELNFLDDQDGLIVVGESV</sequence>
<protein>
    <recommendedName>
        <fullName evidence="4">Fido domain-containing protein</fullName>
    </recommendedName>
</protein>
<dbReference type="PANTHER" id="PTHR13504:SF38">
    <property type="entry name" value="FIDO DOMAIN-CONTAINING PROTEIN"/>
    <property type="match status" value="1"/>
</dbReference>
<keyword evidence="6" id="KW-1185">Reference proteome</keyword>
<dbReference type="InterPro" id="IPR040198">
    <property type="entry name" value="Fido_containing"/>
</dbReference>
<dbReference type="Pfam" id="PF02661">
    <property type="entry name" value="Fic"/>
    <property type="match status" value="1"/>
</dbReference>
<dbReference type="PANTHER" id="PTHR13504">
    <property type="entry name" value="FIDO DOMAIN-CONTAINING PROTEIN DDB_G0283145"/>
    <property type="match status" value="1"/>
</dbReference>
<dbReference type="Proteomes" id="UP000013251">
    <property type="component" value="Unassembled WGS sequence"/>
</dbReference>
<evidence type="ECO:0000256" key="2">
    <source>
        <dbReference type="PIRSR" id="PIRSR640198-2"/>
    </source>
</evidence>
<dbReference type="EMBL" id="APQG01000015">
    <property type="protein sequence ID" value="ENW00125.1"/>
    <property type="molecule type" value="Genomic_DNA"/>
</dbReference>